<proteinExistence type="predicted"/>
<reference evidence="2" key="1">
    <citation type="submission" date="2022-10" db="EMBL/GenBank/DDBJ databases">
        <authorList>
            <person name="Yu W.X."/>
        </authorList>
    </citation>
    <scope>NUCLEOTIDE SEQUENCE</scope>
    <source>
        <strain evidence="2">AAT</strain>
    </source>
</reference>
<sequence length="203" mass="23393">MHYIIITHPVPVINESEIINNILDHNYATVHIRKPDYTIDELRNFLNTISVGNHSKIVIHNHFELIQEFSLKGIHFTRHNKHLITNSYPAYIFKSISTHSLNEINDLPNLFDYYFLSPIFKSTSKPGYGGDAFHLNDVKSYIEKHPLKKLVALSGVTQNTIKDAKNTGFYGAAILGDFWNFCNKNKNLDLIPLFFQQLNHAIQ</sequence>
<organism evidence="2 3">
    <name type="scientific">Plebeiibacterium sediminum</name>
    <dbReference type="NCBI Taxonomy" id="2992112"/>
    <lineage>
        <taxon>Bacteria</taxon>
        <taxon>Pseudomonadati</taxon>
        <taxon>Bacteroidota</taxon>
        <taxon>Bacteroidia</taxon>
        <taxon>Marinilabiliales</taxon>
        <taxon>Marinilabiliaceae</taxon>
        <taxon>Plebeiibacterium</taxon>
    </lineage>
</organism>
<dbReference type="SUPFAM" id="SSF51391">
    <property type="entry name" value="Thiamin phosphate synthase"/>
    <property type="match status" value="1"/>
</dbReference>
<dbReference type="InterPro" id="IPR022998">
    <property type="entry name" value="ThiamineP_synth_TenI"/>
</dbReference>
<comment type="caution">
    <text evidence="2">The sequence shown here is derived from an EMBL/GenBank/DDBJ whole genome shotgun (WGS) entry which is preliminary data.</text>
</comment>
<protein>
    <submittedName>
        <fullName evidence="2">Thiamine phosphate synthase</fullName>
    </submittedName>
</protein>
<dbReference type="AlphaFoldDB" id="A0AAE3M2P2"/>
<dbReference type="Gene3D" id="3.20.20.70">
    <property type="entry name" value="Aldolase class I"/>
    <property type="match status" value="1"/>
</dbReference>
<dbReference type="CDD" id="cd00564">
    <property type="entry name" value="TMP_TenI"/>
    <property type="match status" value="1"/>
</dbReference>
<dbReference type="Proteomes" id="UP001209229">
    <property type="component" value="Unassembled WGS sequence"/>
</dbReference>
<name>A0AAE3M2P2_9BACT</name>
<dbReference type="InterPro" id="IPR013785">
    <property type="entry name" value="Aldolase_TIM"/>
</dbReference>
<evidence type="ECO:0000313" key="3">
    <source>
        <dbReference type="Proteomes" id="UP001209229"/>
    </source>
</evidence>
<dbReference type="InterPro" id="IPR036206">
    <property type="entry name" value="ThiamineP_synth_sf"/>
</dbReference>
<gene>
    <name evidence="2" type="ORF">OM075_04190</name>
</gene>
<dbReference type="GO" id="GO:0009228">
    <property type="term" value="P:thiamine biosynthetic process"/>
    <property type="evidence" value="ECO:0007669"/>
    <property type="project" value="UniProtKB-KW"/>
</dbReference>
<dbReference type="RefSeq" id="WP_301189222.1">
    <property type="nucleotide sequence ID" value="NZ_JAPDPJ010000005.1"/>
</dbReference>
<dbReference type="Pfam" id="PF02581">
    <property type="entry name" value="TMP-TENI"/>
    <property type="match status" value="1"/>
</dbReference>
<evidence type="ECO:0000259" key="1">
    <source>
        <dbReference type="Pfam" id="PF02581"/>
    </source>
</evidence>
<feature type="domain" description="Thiamine phosphate synthase/TenI" evidence="1">
    <location>
        <begin position="13"/>
        <end position="175"/>
    </location>
</feature>
<dbReference type="EMBL" id="JAPDPJ010000005">
    <property type="protein sequence ID" value="MCW3785650.1"/>
    <property type="molecule type" value="Genomic_DNA"/>
</dbReference>
<accession>A0AAE3M2P2</accession>
<evidence type="ECO:0000313" key="2">
    <source>
        <dbReference type="EMBL" id="MCW3785650.1"/>
    </source>
</evidence>
<keyword evidence="3" id="KW-1185">Reference proteome</keyword>